<evidence type="ECO:0000313" key="2">
    <source>
        <dbReference type="EMBL" id="KQH75475.1"/>
    </source>
</evidence>
<dbReference type="Gene3D" id="3.40.50.1820">
    <property type="entry name" value="alpha/beta hydrolase"/>
    <property type="match status" value="1"/>
</dbReference>
<comment type="caution">
    <text evidence="2">The sequence shown here is derived from an EMBL/GenBank/DDBJ whole genome shotgun (WGS) entry which is preliminary data.</text>
</comment>
<dbReference type="STRING" id="1778.A9W97_18500"/>
<dbReference type="PANTHER" id="PTHR43194:SF2">
    <property type="entry name" value="PEROXISOMAL MEMBRANE PROTEIN LPX1"/>
    <property type="match status" value="1"/>
</dbReference>
<protein>
    <recommendedName>
        <fullName evidence="1">AB hydrolase-1 domain-containing protein</fullName>
    </recommendedName>
</protein>
<dbReference type="SUPFAM" id="SSF53474">
    <property type="entry name" value="alpha/beta-Hydrolases"/>
    <property type="match status" value="1"/>
</dbReference>
<dbReference type="InterPro" id="IPR000073">
    <property type="entry name" value="AB_hydrolase_1"/>
</dbReference>
<sequence length="252" mass="26971">MESSDSRPPVLFIHGAFGRPALLKPWIDFFGQAGFDCVAPALPGRDPSDDAVLRRTGIGQLFDAVLQAYDGLATRPVIIGHSMGGLLAQKLAAARDPRAVVLLASVPPGILWPQLKPLPHLAPLMPSILAGRPILPSPRTMREVPLCTLPSTEQDELIPLLVRDSGKVYRQMLVGAPVTRVNAADVTCPVLCVSAGEDRNVAARASRQIAKRYGAQHQVHPGLPHWIIAESALNEVAPPVLKWLSQTLDSGG</sequence>
<feature type="domain" description="AB hydrolase-1" evidence="1">
    <location>
        <begin position="10"/>
        <end position="237"/>
    </location>
</feature>
<dbReference type="InterPro" id="IPR029058">
    <property type="entry name" value="AB_hydrolase_fold"/>
</dbReference>
<dbReference type="Proteomes" id="UP000051677">
    <property type="component" value="Unassembled WGS sequence"/>
</dbReference>
<dbReference type="EMBL" id="LKTM01000374">
    <property type="protein sequence ID" value="KQH75475.1"/>
    <property type="molecule type" value="Genomic_DNA"/>
</dbReference>
<gene>
    <name evidence="2" type="ORF">AO501_24410</name>
</gene>
<dbReference type="RefSeq" id="WP_055581572.1">
    <property type="nucleotide sequence ID" value="NZ_LKTM01000374.1"/>
</dbReference>
<accession>A0A0Q2RJ86</accession>
<dbReference type="InterPro" id="IPR050228">
    <property type="entry name" value="Carboxylesterase_BioH"/>
</dbReference>
<dbReference type="GO" id="GO:0003824">
    <property type="term" value="F:catalytic activity"/>
    <property type="evidence" value="ECO:0007669"/>
    <property type="project" value="UniProtKB-ARBA"/>
</dbReference>
<dbReference type="AlphaFoldDB" id="A0A0Q2RJ86"/>
<dbReference type="PANTHER" id="PTHR43194">
    <property type="entry name" value="HYDROLASE ALPHA/BETA FOLD FAMILY"/>
    <property type="match status" value="1"/>
</dbReference>
<organism evidence="2 3">
    <name type="scientific">Mycobacterium gordonae</name>
    <dbReference type="NCBI Taxonomy" id="1778"/>
    <lineage>
        <taxon>Bacteria</taxon>
        <taxon>Bacillati</taxon>
        <taxon>Actinomycetota</taxon>
        <taxon>Actinomycetes</taxon>
        <taxon>Mycobacteriales</taxon>
        <taxon>Mycobacteriaceae</taxon>
        <taxon>Mycobacterium</taxon>
    </lineage>
</organism>
<evidence type="ECO:0000259" key="1">
    <source>
        <dbReference type="Pfam" id="PF12697"/>
    </source>
</evidence>
<dbReference type="Pfam" id="PF12697">
    <property type="entry name" value="Abhydrolase_6"/>
    <property type="match status" value="1"/>
</dbReference>
<name>A0A0Q2RJ86_MYCGO</name>
<evidence type="ECO:0000313" key="3">
    <source>
        <dbReference type="Proteomes" id="UP000051677"/>
    </source>
</evidence>
<reference evidence="2 3" key="1">
    <citation type="submission" date="2015-10" db="EMBL/GenBank/DDBJ databases">
        <title>Mycobacterium gordonae draft genome assembly.</title>
        <authorList>
            <person name="Ustinova V."/>
            <person name="Smirnova T."/>
            <person name="Blagodatskikh K."/>
            <person name="Varlamov D."/>
            <person name="Larionova E."/>
            <person name="Chernousova L."/>
        </authorList>
    </citation>
    <scope>NUCLEOTIDE SEQUENCE [LARGE SCALE GENOMIC DNA]</scope>
    <source>
        <strain evidence="2 3">CTRI 14-8773</strain>
    </source>
</reference>
<proteinExistence type="predicted"/>
<dbReference type="OrthoDB" id="3810256at2"/>